<dbReference type="AlphaFoldDB" id="A0A496PFC7"/>
<keyword evidence="1" id="KW-1133">Transmembrane helix</keyword>
<organism evidence="2 3">
    <name type="scientific">Galactobacter caseinivorans</name>
    <dbReference type="NCBI Taxonomy" id="2676123"/>
    <lineage>
        <taxon>Bacteria</taxon>
        <taxon>Bacillati</taxon>
        <taxon>Actinomycetota</taxon>
        <taxon>Actinomycetes</taxon>
        <taxon>Micrococcales</taxon>
        <taxon>Micrococcaceae</taxon>
        <taxon>Galactobacter</taxon>
    </lineage>
</organism>
<keyword evidence="1" id="KW-0812">Transmembrane</keyword>
<dbReference type="Proteomes" id="UP000273119">
    <property type="component" value="Unassembled WGS sequence"/>
</dbReference>
<reference evidence="2 3" key="1">
    <citation type="submission" date="2018-07" db="EMBL/GenBank/DDBJ databases">
        <title>Arthrobacter sp. nov., isolated from raw cow's milk with high bacterial count.</title>
        <authorList>
            <person name="Hahne J."/>
            <person name="Isele D."/>
            <person name="Lipski A."/>
        </authorList>
    </citation>
    <scope>NUCLEOTIDE SEQUENCE [LARGE SCALE GENOMIC DNA]</scope>
    <source>
        <strain evidence="2 3">JZ R-183</strain>
    </source>
</reference>
<feature type="transmembrane region" description="Helical" evidence="1">
    <location>
        <begin position="27"/>
        <end position="50"/>
    </location>
</feature>
<keyword evidence="1" id="KW-0472">Membrane</keyword>
<feature type="transmembrane region" description="Helical" evidence="1">
    <location>
        <begin position="71"/>
        <end position="97"/>
    </location>
</feature>
<dbReference type="RefSeq" id="WP_121486120.1">
    <property type="nucleotide sequence ID" value="NZ_QQXL01000010.1"/>
</dbReference>
<protein>
    <submittedName>
        <fullName evidence="2">Uncharacterized protein</fullName>
    </submittedName>
</protein>
<gene>
    <name evidence="2" type="ORF">DWQ67_13390</name>
</gene>
<feature type="transmembrane region" description="Helical" evidence="1">
    <location>
        <begin position="103"/>
        <end position="125"/>
    </location>
</feature>
<dbReference type="EMBL" id="QQXL01000010">
    <property type="protein sequence ID" value="RKW69412.1"/>
    <property type="molecule type" value="Genomic_DNA"/>
</dbReference>
<sequence length="130" mass="12727">MDATLAAQGTARPPAFAAVHPLGALSIVMAAVALAVTVATAAAIAGANVQAQLLYGRGLFELPSEQWPPSAGVYVALGLVSCSVGLLALGSGLYAALRKGCRWAGGTAVLVALAIAPLAIAVYLLSGGTA</sequence>
<comment type="caution">
    <text evidence="2">The sequence shown here is derived from an EMBL/GenBank/DDBJ whole genome shotgun (WGS) entry which is preliminary data.</text>
</comment>
<evidence type="ECO:0000313" key="2">
    <source>
        <dbReference type="EMBL" id="RKW69412.1"/>
    </source>
</evidence>
<keyword evidence="3" id="KW-1185">Reference proteome</keyword>
<evidence type="ECO:0000313" key="3">
    <source>
        <dbReference type="Proteomes" id="UP000273119"/>
    </source>
</evidence>
<name>A0A496PFC7_9MICC</name>
<evidence type="ECO:0000256" key="1">
    <source>
        <dbReference type="SAM" id="Phobius"/>
    </source>
</evidence>
<proteinExistence type="predicted"/>
<accession>A0A496PFC7</accession>